<keyword evidence="4" id="KW-1185">Reference proteome</keyword>
<dbReference type="Pfam" id="PF22936">
    <property type="entry name" value="Pol_BBD"/>
    <property type="match status" value="1"/>
</dbReference>
<dbReference type="InterPro" id="IPR054722">
    <property type="entry name" value="PolX-like_BBD"/>
</dbReference>
<comment type="caution">
    <text evidence="3">The sequence shown here is derived from an EMBL/GenBank/DDBJ whole genome shotgun (WGS) entry which is preliminary data.</text>
</comment>
<dbReference type="VEuPathDB" id="FungiDB:VP01_1638g1"/>
<evidence type="ECO:0000256" key="1">
    <source>
        <dbReference type="SAM" id="MobiDB-lite"/>
    </source>
</evidence>
<evidence type="ECO:0000259" key="2">
    <source>
        <dbReference type="Pfam" id="PF22936"/>
    </source>
</evidence>
<organism evidence="3 4">
    <name type="scientific">Puccinia sorghi</name>
    <dbReference type="NCBI Taxonomy" id="27349"/>
    <lineage>
        <taxon>Eukaryota</taxon>
        <taxon>Fungi</taxon>
        <taxon>Dikarya</taxon>
        <taxon>Basidiomycota</taxon>
        <taxon>Pucciniomycotina</taxon>
        <taxon>Pucciniomycetes</taxon>
        <taxon>Pucciniales</taxon>
        <taxon>Pucciniaceae</taxon>
        <taxon>Puccinia</taxon>
    </lineage>
</organism>
<gene>
    <name evidence="3" type="ORF">VP01_1638g1</name>
</gene>
<feature type="region of interest" description="Disordered" evidence="1">
    <location>
        <begin position="142"/>
        <end position="167"/>
    </location>
</feature>
<sequence length="252" mass="29149">MKNGRSFMERQNKKKLKSIEIFSINISQVTTLRQNLRRWKPSKQIVQRRRACFIRIWTTNYNRFVTEDNREDPVELWTHHYEAKTSGNHAKVYNYFITLQFKDSNLASYLDTVDEHMKIMSSVGMKFQGRLQLSVKTEDSAMAATKSKSKRPEYCSGGKHNPKASHPEKDFWQLTKTGLSYLDSGASHHMFADKRLFINYRPRSTKVEIANGNTLAVEGDGFVHVVTEVGTVIKLKATAQLSMGTWYSSKRR</sequence>
<evidence type="ECO:0000313" key="3">
    <source>
        <dbReference type="EMBL" id="KNZ59955.1"/>
    </source>
</evidence>
<name>A0A0L6VIL9_9BASI</name>
<dbReference type="OrthoDB" id="2504515at2759"/>
<evidence type="ECO:0000313" key="4">
    <source>
        <dbReference type="Proteomes" id="UP000037035"/>
    </source>
</evidence>
<proteinExistence type="predicted"/>
<reference evidence="3 4" key="1">
    <citation type="submission" date="2015-08" db="EMBL/GenBank/DDBJ databases">
        <title>Next Generation Sequencing and Analysis of the Genome of Puccinia sorghi L Schw, the Causal Agent of Maize Common Rust.</title>
        <authorList>
            <person name="Rochi L."/>
            <person name="Burguener G."/>
            <person name="Darino M."/>
            <person name="Turjanski A."/>
            <person name="Kreff E."/>
            <person name="Dieguez M.J."/>
            <person name="Sacco F."/>
        </authorList>
    </citation>
    <scope>NUCLEOTIDE SEQUENCE [LARGE SCALE GENOMIC DNA]</scope>
    <source>
        <strain evidence="3 4">RO10H11247</strain>
    </source>
</reference>
<protein>
    <recommendedName>
        <fullName evidence="2">Retrovirus-related Pol polyprotein from transposon TNT 1-94-like beta-barrel domain-containing protein</fullName>
    </recommendedName>
</protein>
<dbReference type="AlphaFoldDB" id="A0A0L6VIL9"/>
<feature type="domain" description="Retrovirus-related Pol polyprotein from transposon TNT 1-94-like beta-barrel" evidence="2">
    <location>
        <begin position="181"/>
        <end position="236"/>
    </location>
</feature>
<dbReference type="EMBL" id="LAVV01006435">
    <property type="protein sequence ID" value="KNZ59955.1"/>
    <property type="molecule type" value="Genomic_DNA"/>
</dbReference>
<dbReference type="Proteomes" id="UP000037035">
    <property type="component" value="Unassembled WGS sequence"/>
</dbReference>
<accession>A0A0L6VIL9</accession>